<keyword evidence="2" id="KW-1185">Reference proteome</keyword>
<dbReference type="Proteomes" id="UP000188605">
    <property type="component" value="Unassembled WGS sequence"/>
</dbReference>
<accession>A0ACC8X7V4</accession>
<name>A0ACC8X7V4_9FIRM</name>
<dbReference type="EMBL" id="LJDB01000104">
    <property type="protein sequence ID" value="ONI37835.1"/>
    <property type="molecule type" value="Genomic_DNA"/>
</dbReference>
<sequence length="64" mass="7307">MDLKNIFMIKGDGAYSKLKYESGVHRVQRIPTTESCADVFTSTVTFAVFFQKPKKLMLMSLLMI</sequence>
<evidence type="ECO:0000313" key="1">
    <source>
        <dbReference type="EMBL" id="ONI37835.1"/>
    </source>
</evidence>
<comment type="caution">
    <text evidence="1">The sequence shown here is derived from an EMBL/GenBank/DDBJ whole genome shotgun (WGS) entry which is preliminary data.</text>
</comment>
<gene>
    <name evidence="1" type="ORF">AN396_12285</name>
</gene>
<organism evidence="1 2">
    <name type="scientific">Candidatus Epulonipiscium fishelsonii</name>
    <dbReference type="NCBI Taxonomy" id="77094"/>
    <lineage>
        <taxon>Bacteria</taxon>
        <taxon>Bacillati</taxon>
        <taxon>Bacillota</taxon>
        <taxon>Clostridia</taxon>
        <taxon>Lachnospirales</taxon>
        <taxon>Lachnospiraceae</taxon>
        <taxon>Candidatus Epulonipiscium</taxon>
    </lineage>
</organism>
<evidence type="ECO:0000313" key="2">
    <source>
        <dbReference type="Proteomes" id="UP000188605"/>
    </source>
</evidence>
<reference evidence="1" key="1">
    <citation type="submission" date="2016-08" db="EMBL/GenBank/DDBJ databases">
        <authorList>
            <person name="Ngugi D.K."/>
            <person name="Miyake S."/>
            <person name="Stingl U."/>
        </authorList>
    </citation>
    <scope>NUCLEOTIDE SEQUENCE</scope>
    <source>
        <strain evidence="1">SCG-B11WGA-EpuloA1</strain>
    </source>
</reference>
<protein>
    <submittedName>
        <fullName evidence="1">Uncharacterized protein</fullName>
    </submittedName>
</protein>
<proteinExistence type="predicted"/>